<evidence type="ECO:0008006" key="4">
    <source>
        <dbReference type="Google" id="ProtNLM"/>
    </source>
</evidence>
<proteinExistence type="predicted"/>
<keyword evidence="1" id="KW-0732">Signal</keyword>
<evidence type="ECO:0000313" key="3">
    <source>
        <dbReference type="Proteomes" id="UP000321750"/>
    </source>
</evidence>
<reference evidence="2 3" key="1">
    <citation type="submission" date="2019-07" db="EMBL/GenBank/DDBJ databases">
        <title>Whole genome shotgun sequence of Methylobacterium gnaphalii NBRC 107716.</title>
        <authorList>
            <person name="Hosoyama A."/>
            <person name="Uohara A."/>
            <person name="Ohji S."/>
            <person name="Ichikawa N."/>
        </authorList>
    </citation>
    <scope>NUCLEOTIDE SEQUENCE [LARGE SCALE GENOMIC DNA]</scope>
    <source>
        <strain evidence="2 3">NBRC 107716</strain>
    </source>
</reference>
<dbReference type="Proteomes" id="UP000321750">
    <property type="component" value="Unassembled WGS sequence"/>
</dbReference>
<dbReference type="EMBL" id="BJZV01000011">
    <property type="protein sequence ID" value="GEP10424.1"/>
    <property type="molecule type" value="Genomic_DNA"/>
</dbReference>
<organism evidence="2 3">
    <name type="scientific">Methylobacterium gnaphalii</name>
    <dbReference type="NCBI Taxonomy" id="1010610"/>
    <lineage>
        <taxon>Bacteria</taxon>
        <taxon>Pseudomonadati</taxon>
        <taxon>Pseudomonadota</taxon>
        <taxon>Alphaproteobacteria</taxon>
        <taxon>Hyphomicrobiales</taxon>
        <taxon>Methylobacteriaceae</taxon>
        <taxon>Methylobacterium</taxon>
    </lineage>
</organism>
<sequence>MMRLFATAGLALALAMPVAAHADDTADKVAVAKALVDKTILKTLDTGFAGALEKTVGQMPEEKAEKVRKEARTEFDTQRQNLLEGISKQYAEKFSLADLKHLQGIYDDPIYQKYQAMNADPKSEINVISQAAVTKILNMLTLAAAGDQKPAVPNYEKQMQMPAK</sequence>
<name>A0A512JKE7_9HYPH</name>
<dbReference type="OrthoDB" id="8004482at2"/>
<dbReference type="AlphaFoldDB" id="A0A512JKE7"/>
<protein>
    <recommendedName>
        <fullName evidence="4">DUF2059 domain-containing protein</fullName>
    </recommendedName>
</protein>
<evidence type="ECO:0000256" key="1">
    <source>
        <dbReference type="SAM" id="SignalP"/>
    </source>
</evidence>
<feature type="signal peptide" evidence="1">
    <location>
        <begin position="1"/>
        <end position="22"/>
    </location>
</feature>
<comment type="caution">
    <text evidence="2">The sequence shown here is derived from an EMBL/GenBank/DDBJ whole genome shotgun (WGS) entry which is preliminary data.</text>
</comment>
<evidence type="ECO:0000313" key="2">
    <source>
        <dbReference type="EMBL" id="GEP10424.1"/>
    </source>
</evidence>
<feature type="chain" id="PRO_5022017545" description="DUF2059 domain-containing protein" evidence="1">
    <location>
        <begin position="23"/>
        <end position="164"/>
    </location>
</feature>
<dbReference type="RefSeq" id="WP_147046696.1">
    <property type="nucleotide sequence ID" value="NZ_BJZV01000011.1"/>
</dbReference>
<accession>A0A512JKE7</accession>
<keyword evidence="3" id="KW-1185">Reference proteome</keyword>
<gene>
    <name evidence="2" type="ORF">MGN01_22690</name>
</gene>